<organism evidence="3 4">
    <name type="scientific">Tigriopus californicus</name>
    <name type="common">Marine copepod</name>
    <dbReference type="NCBI Taxonomy" id="6832"/>
    <lineage>
        <taxon>Eukaryota</taxon>
        <taxon>Metazoa</taxon>
        <taxon>Ecdysozoa</taxon>
        <taxon>Arthropoda</taxon>
        <taxon>Crustacea</taxon>
        <taxon>Multicrustacea</taxon>
        <taxon>Hexanauplia</taxon>
        <taxon>Copepoda</taxon>
        <taxon>Harpacticoida</taxon>
        <taxon>Harpacticidae</taxon>
        <taxon>Tigriopus</taxon>
    </lineage>
</organism>
<gene>
    <name evidence="3" type="ORF">TCAL_02277</name>
</gene>
<feature type="domain" description="Carboxylesterase type B" evidence="2">
    <location>
        <begin position="339"/>
        <end position="519"/>
    </location>
</feature>
<sequence>MNLCSSIMDCLPGRGDAASPKVNVSCGMLLGRARETNQGTEYVSFTKIPYALPPTGRLRFRKPLPADDWQEVYRAKSKCSRPLQLNKLIGNRVIGQEDCLHLNVYTPDLPITENQTKLPVMVWLYGGEFVMGDASEDMQLPEHIMDNGQVVVVTVNYRSGPLGYLCLESEKAPGNLALWDQNMALHWVKQNIAAFGGDPNNVTLVGEGSGAVCACYHLISPRSAGLLHKLIIMSGSLASLAYHSDREPVDIARQFAKKLGCANIESPDAILQQLQELKQEMYALVLRGLEYGIYFASSFLGSEPISLGPQLAENWPLILGGILLNRSGSKFDASDISTITKIKEFYLGDDAEFNRENKQKLIQMFGDAFTFGGNEMFCKLINSVSAQPIYQYSYEFLGSCQFGELITYPPKNALSKVMLDKIGLKIHSSKEEGVSHGDDHFCFFSSNLPMMGKSFSKGTDGKVSDRMVQLWVNFSKFANPTPNQNDPHLGRLTWDPVKGDKRPYLALSTKFEVREFSADLKCRSGFWIGLIESQQERKKAPLPDS</sequence>
<dbReference type="Proteomes" id="UP000318571">
    <property type="component" value="Chromosome 4"/>
</dbReference>
<dbReference type="PANTHER" id="PTHR11559">
    <property type="entry name" value="CARBOXYLESTERASE"/>
    <property type="match status" value="1"/>
</dbReference>
<dbReference type="SUPFAM" id="SSF53474">
    <property type="entry name" value="alpha/beta-Hydrolases"/>
    <property type="match status" value="1"/>
</dbReference>
<feature type="domain" description="Carboxylesterase type B" evidence="2">
    <location>
        <begin position="19"/>
        <end position="283"/>
    </location>
</feature>
<dbReference type="OMA" id="MEWIRTH"/>
<comment type="caution">
    <text evidence="3">The sequence shown here is derived from an EMBL/GenBank/DDBJ whole genome shotgun (WGS) entry which is preliminary data.</text>
</comment>
<dbReference type="EMBL" id="VCGU01000011">
    <property type="protein sequence ID" value="TRY67019.1"/>
    <property type="molecule type" value="Genomic_DNA"/>
</dbReference>
<dbReference type="InterPro" id="IPR029058">
    <property type="entry name" value="AB_hydrolase_fold"/>
</dbReference>
<evidence type="ECO:0000313" key="3">
    <source>
        <dbReference type="EMBL" id="TRY67019.1"/>
    </source>
</evidence>
<reference evidence="3 4" key="1">
    <citation type="journal article" date="2018" name="Nat. Ecol. Evol.">
        <title>Genomic signatures of mitonuclear coevolution across populations of Tigriopus californicus.</title>
        <authorList>
            <person name="Barreto F.S."/>
            <person name="Watson E.T."/>
            <person name="Lima T.G."/>
            <person name="Willett C.S."/>
            <person name="Edmands S."/>
            <person name="Li W."/>
            <person name="Burton R.S."/>
        </authorList>
    </citation>
    <scope>NUCLEOTIDE SEQUENCE [LARGE SCALE GENOMIC DNA]</scope>
    <source>
        <strain evidence="3 4">San Diego</strain>
    </source>
</reference>
<dbReference type="Pfam" id="PF00135">
    <property type="entry name" value="COesterase"/>
    <property type="match status" value="2"/>
</dbReference>
<dbReference type="AlphaFoldDB" id="A0A553NNJ4"/>
<keyword evidence="1" id="KW-0325">Glycoprotein</keyword>
<protein>
    <recommendedName>
        <fullName evidence="2">Carboxylesterase type B domain-containing protein</fullName>
    </recommendedName>
</protein>
<evidence type="ECO:0000256" key="1">
    <source>
        <dbReference type="ARBA" id="ARBA00023180"/>
    </source>
</evidence>
<dbReference type="InterPro" id="IPR050309">
    <property type="entry name" value="Type-B_Carboxylest/Lipase"/>
</dbReference>
<name>A0A553NNJ4_TIGCA</name>
<evidence type="ECO:0000259" key="2">
    <source>
        <dbReference type="Pfam" id="PF00135"/>
    </source>
</evidence>
<evidence type="ECO:0000313" key="4">
    <source>
        <dbReference type="Proteomes" id="UP000318571"/>
    </source>
</evidence>
<dbReference type="Gene3D" id="3.40.50.1820">
    <property type="entry name" value="alpha/beta hydrolase"/>
    <property type="match status" value="2"/>
</dbReference>
<dbReference type="InterPro" id="IPR002018">
    <property type="entry name" value="CarbesteraseB"/>
</dbReference>
<keyword evidence="4" id="KW-1185">Reference proteome</keyword>
<accession>A0A553NNJ4</accession>
<dbReference type="STRING" id="6832.A0A553NNJ4"/>
<proteinExistence type="predicted"/>